<sequence length="90" mass="9480">MKVHIEIDCTPEEARSFMGLPDVSKANSVYVDGIAKAMKGVSNPDQLQEYAKQLAPMGQVGLKLFQSFVEGGMKAGAAGMGAGSSKKDDD</sequence>
<dbReference type="Pfam" id="PF20099">
    <property type="entry name" value="DUF6489"/>
    <property type="match status" value="1"/>
</dbReference>
<organism evidence="1 2">
    <name type="scientific">Altererythrobacter epoxidivorans</name>
    <dbReference type="NCBI Taxonomy" id="361183"/>
    <lineage>
        <taxon>Bacteria</taxon>
        <taxon>Pseudomonadati</taxon>
        <taxon>Pseudomonadota</taxon>
        <taxon>Alphaproteobacteria</taxon>
        <taxon>Sphingomonadales</taxon>
        <taxon>Erythrobacteraceae</taxon>
        <taxon>Altererythrobacter</taxon>
    </lineage>
</organism>
<protein>
    <submittedName>
        <fullName evidence="1">Uncharacterized protein</fullName>
    </submittedName>
</protein>
<dbReference type="AlphaFoldDB" id="A0A0M3TAX1"/>
<proteinExistence type="predicted"/>
<dbReference type="Proteomes" id="UP000057938">
    <property type="component" value="Chromosome"/>
</dbReference>
<dbReference type="PATRIC" id="fig|361183.4.peg.2504"/>
<dbReference type="RefSeq" id="WP_061926987.1">
    <property type="nucleotide sequence ID" value="NZ_CP012669.1"/>
</dbReference>
<evidence type="ECO:0000313" key="2">
    <source>
        <dbReference type="Proteomes" id="UP000057938"/>
    </source>
</evidence>
<gene>
    <name evidence="1" type="ORF">AMC99_02549</name>
</gene>
<dbReference type="OrthoDB" id="5740990at2"/>
<dbReference type="KEGG" id="aep:AMC99_02549"/>
<dbReference type="STRING" id="361183.AMC99_02549"/>
<keyword evidence="2" id="KW-1185">Reference proteome</keyword>
<dbReference type="InterPro" id="IPR045502">
    <property type="entry name" value="DUF6489"/>
</dbReference>
<accession>A0A0M3TAX1</accession>
<evidence type="ECO:0000313" key="1">
    <source>
        <dbReference type="EMBL" id="ALE17822.1"/>
    </source>
</evidence>
<reference evidence="1 2" key="1">
    <citation type="submission" date="2015-09" db="EMBL/GenBank/DDBJ databases">
        <title>Complete genome sequence of a benzo[a]pyrene-degrading bacterium Altererythrobacter epoxidivorans CGMCC 1.7731T.</title>
        <authorList>
            <person name="Li Z."/>
            <person name="Cheng H."/>
            <person name="Huo Y."/>
            <person name="Xu X."/>
        </authorList>
    </citation>
    <scope>NUCLEOTIDE SEQUENCE [LARGE SCALE GENOMIC DNA]</scope>
    <source>
        <strain evidence="1 2">CGMCC 1.7731</strain>
    </source>
</reference>
<name>A0A0M3TAX1_9SPHN</name>
<dbReference type="EMBL" id="CP012669">
    <property type="protein sequence ID" value="ALE17822.1"/>
    <property type="molecule type" value="Genomic_DNA"/>
</dbReference>